<dbReference type="InterPro" id="IPR011110">
    <property type="entry name" value="Reg_prop"/>
</dbReference>
<dbReference type="NCBIfam" id="TIGR00254">
    <property type="entry name" value="GGDEF"/>
    <property type="match status" value="1"/>
</dbReference>
<keyword evidence="3" id="KW-1133">Transmembrane helix</keyword>
<keyword evidence="3" id="KW-0812">Transmembrane</keyword>
<dbReference type="Pfam" id="PF07495">
    <property type="entry name" value="Y_Y_Y"/>
    <property type="match status" value="1"/>
</dbReference>
<dbReference type="FunFam" id="3.30.70.270:FF:000001">
    <property type="entry name" value="Diguanylate cyclase domain protein"/>
    <property type="match status" value="1"/>
</dbReference>
<comment type="catalytic activity">
    <reaction evidence="2">
        <text>2 GTP = 3',3'-c-di-GMP + 2 diphosphate</text>
        <dbReference type="Rhea" id="RHEA:24898"/>
        <dbReference type="ChEBI" id="CHEBI:33019"/>
        <dbReference type="ChEBI" id="CHEBI:37565"/>
        <dbReference type="ChEBI" id="CHEBI:58805"/>
        <dbReference type="EC" id="2.7.7.65"/>
    </reaction>
</comment>
<reference evidence="6 7" key="1">
    <citation type="submission" date="2019-11" db="EMBL/GenBank/DDBJ databases">
        <title>Draft Genome Sequences of Six Type Strains of the Genus Massilia.</title>
        <authorList>
            <person name="Miess H."/>
            <person name="Frediansyah A."/>
            <person name="Goeker M."/>
            <person name="Gross H."/>
        </authorList>
    </citation>
    <scope>NUCLEOTIDE SEQUENCE [LARGE SCALE GENOMIC DNA]</scope>
    <source>
        <strain evidence="6 7">DSM 17513</strain>
    </source>
</reference>
<organism evidence="6 7">
    <name type="scientific">Pseudoduganella dura</name>
    <dbReference type="NCBI Taxonomy" id="321982"/>
    <lineage>
        <taxon>Bacteria</taxon>
        <taxon>Pseudomonadati</taxon>
        <taxon>Pseudomonadota</taxon>
        <taxon>Betaproteobacteria</taxon>
        <taxon>Burkholderiales</taxon>
        <taxon>Oxalobacteraceae</taxon>
        <taxon>Telluria group</taxon>
        <taxon>Pseudoduganella</taxon>
    </lineage>
</organism>
<accession>A0A6I3XBY4</accession>
<dbReference type="CDD" id="cd01949">
    <property type="entry name" value="GGDEF"/>
    <property type="match status" value="1"/>
</dbReference>
<dbReference type="Gene3D" id="3.30.70.270">
    <property type="match status" value="1"/>
</dbReference>
<dbReference type="OrthoDB" id="5477914at2"/>
<dbReference type="PANTHER" id="PTHR45138">
    <property type="entry name" value="REGULATORY COMPONENTS OF SENSORY TRANSDUCTION SYSTEM"/>
    <property type="match status" value="1"/>
</dbReference>
<dbReference type="GO" id="GO:1902201">
    <property type="term" value="P:negative regulation of bacterial-type flagellum-dependent cell motility"/>
    <property type="evidence" value="ECO:0007669"/>
    <property type="project" value="TreeGrafter"/>
</dbReference>
<dbReference type="CDD" id="cd00146">
    <property type="entry name" value="PKD"/>
    <property type="match status" value="1"/>
</dbReference>
<dbReference type="InterPro" id="IPR043128">
    <property type="entry name" value="Rev_trsase/Diguanyl_cyclase"/>
</dbReference>
<dbReference type="PROSITE" id="PS50887">
    <property type="entry name" value="GGDEF"/>
    <property type="match status" value="1"/>
</dbReference>
<dbReference type="Proteomes" id="UP000431684">
    <property type="component" value="Unassembled WGS sequence"/>
</dbReference>
<protein>
    <recommendedName>
        <fullName evidence="1">diguanylate cyclase</fullName>
        <ecNumber evidence="1">2.7.7.65</ecNumber>
    </recommendedName>
</protein>
<dbReference type="Pfam" id="PF07494">
    <property type="entry name" value="Reg_prop"/>
    <property type="match status" value="3"/>
</dbReference>
<dbReference type="InterPro" id="IPR029787">
    <property type="entry name" value="Nucleotide_cyclase"/>
</dbReference>
<comment type="caution">
    <text evidence="6">The sequence shown here is derived from an EMBL/GenBank/DDBJ whole genome shotgun (WGS) entry which is preliminary data.</text>
</comment>
<dbReference type="GO" id="GO:0005886">
    <property type="term" value="C:plasma membrane"/>
    <property type="evidence" value="ECO:0007669"/>
    <property type="project" value="TreeGrafter"/>
</dbReference>
<dbReference type="Gene3D" id="2.130.10.10">
    <property type="entry name" value="YVTN repeat-like/Quinoprotein amine dehydrogenase"/>
    <property type="match status" value="4"/>
</dbReference>
<dbReference type="RefSeq" id="WP_155710126.1">
    <property type="nucleotide sequence ID" value="NZ_BMWU01000036.1"/>
</dbReference>
<proteinExistence type="predicted"/>
<dbReference type="SUPFAM" id="SSF63829">
    <property type="entry name" value="Calcium-dependent phosphotriesterase"/>
    <property type="match status" value="4"/>
</dbReference>
<feature type="transmembrane region" description="Helical" evidence="3">
    <location>
        <begin position="839"/>
        <end position="859"/>
    </location>
</feature>
<evidence type="ECO:0000259" key="5">
    <source>
        <dbReference type="PROSITE" id="PS50887"/>
    </source>
</evidence>
<gene>
    <name evidence="6" type="ORF">GJV26_18505</name>
</gene>
<dbReference type="PANTHER" id="PTHR45138:SF9">
    <property type="entry name" value="DIGUANYLATE CYCLASE DGCM-RELATED"/>
    <property type="match status" value="1"/>
</dbReference>
<dbReference type="AlphaFoldDB" id="A0A6I3XBY4"/>
<sequence>MRAQIFDLARPVRTGLAKFVAASVAACLLLAAVTPARGQAGAGARVAGEAKPPPTLRFKKLGPLGNDEPSMLSLLQDRQGFMWIGTHVNGLYRYNGYQAVRYRNRSNDPKSLPHDRVSTLYEDRQGRIWAGTQNGLARYDAATNDFTVFRAPQGPRGTGPLNRGIIKAIISDGKDGMWLASWGGLQHFDPATGKFTVHSHDPARPGSLASNDVNAITLDARGGLWAATWPGGLDYLPPGATEFVHHGVDPAGQTDPRTNIVRALQFDAHGALWIGTESGVLRWDGKGDWNTRRQVPTPNSRVTNFYIDRSGTLWATTLSAGLLRWNAQAGSFTQYRHAPNDPYSLPGDSTRAMLQDRSGMLWIATFTDGISLVNLNSSGFTRYVPQHFDTSGIGPNAASNVAASNAVLAVAKAPDGKLWLGGNVGISLFDPAANSVVRRYTSDPRQPGSLSQNIVYSLYQGAEGPLWAGTSNGLNRLDSPAGPFKVVHFGNPASDYINAIAPGRGGILWLATGNSLIRYEPATGNHRLFQNDPADPDSRAVNGTSSVLEDRNGRVWMGSEWNGGGLDLLDPKTGKFRHFTHRPDAADSLADDNVSSVHEDSLGRIWIGTAKGLQQVVQAGDAITFRSYTAATGGAKVLSIRSDLDDQLWVSTIVGLFRVDPATAKATLYTAADGMTDGFTVNSSTPGPDGILYFGGVHGLTAVAPREVRSQSVPPQLAITDIKVYNRSLAEPGPHAGVALDGTVTAPRALTLASSASAFSIEFAALHYTEPALNRYAYRLEGFDRDWVETDAVHRAATYTNLDPGRYVFRVKASNHRGQWSAEPVTLTVTITPPFWEAWWFRLLAAALALALLWTAYNWRVRRLKGANRSLEDLVRARTAALEESHLKLASLSTTDGLTGLTNRRAFDARLDAEWRRAARTGQVLALAMVDLDWFRQYNDRHGHAAGDAGLRAVAEVLMRHGRRTTDFVARYGGEEFAVLWAAGDAATALKEAQAICAEVAALDLPHGESPLGKLTVSIGVAALRPTSEAPSELLRRADEALLRAKVRGKNGAVLGHDDRSAA</sequence>
<evidence type="ECO:0000256" key="3">
    <source>
        <dbReference type="SAM" id="Phobius"/>
    </source>
</evidence>
<dbReference type="InterPro" id="IPR013783">
    <property type="entry name" value="Ig-like_fold"/>
</dbReference>
<dbReference type="SUPFAM" id="SSF55073">
    <property type="entry name" value="Nucleotide cyclase"/>
    <property type="match status" value="1"/>
</dbReference>
<dbReference type="InterPro" id="IPR011123">
    <property type="entry name" value="Y_Y_Y"/>
</dbReference>
<dbReference type="InterPro" id="IPR050469">
    <property type="entry name" value="Diguanylate_Cyclase"/>
</dbReference>
<evidence type="ECO:0000256" key="1">
    <source>
        <dbReference type="ARBA" id="ARBA00012528"/>
    </source>
</evidence>
<dbReference type="EC" id="2.7.7.65" evidence="1"/>
<dbReference type="InterPro" id="IPR000160">
    <property type="entry name" value="GGDEF_dom"/>
</dbReference>
<dbReference type="InterPro" id="IPR015943">
    <property type="entry name" value="WD40/YVTN_repeat-like_dom_sf"/>
</dbReference>
<evidence type="ECO:0000313" key="7">
    <source>
        <dbReference type="Proteomes" id="UP000431684"/>
    </source>
</evidence>
<dbReference type="GO" id="GO:0052621">
    <property type="term" value="F:diguanylate cyclase activity"/>
    <property type="evidence" value="ECO:0007669"/>
    <property type="project" value="UniProtKB-EC"/>
</dbReference>
<keyword evidence="4" id="KW-0732">Signal</keyword>
<evidence type="ECO:0000313" key="6">
    <source>
        <dbReference type="EMBL" id="MUI14434.1"/>
    </source>
</evidence>
<dbReference type="SMART" id="SM00267">
    <property type="entry name" value="GGDEF"/>
    <property type="match status" value="1"/>
</dbReference>
<keyword evidence="3" id="KW-0472">Membrane</keyword>
<feature type="signal peptide" evidence="4">
    <location>
        <begin position="1"/>
        <end position="31"/>
    </location>
</feature>
<dbReference type="FunFam" id="2.60.40.10:FF:000791">
    <property type="entry name" value="Two-component system sensor histidine kinase/response regulator"/>
    <property type="match status" value="1"/>
</dbReference>
<dbReference type="EMBL" id="WNWM01000002">
    <property type="protein sequence ID" value="MUI14434.1"/>
    <property type="molecule type" value="Genomic_DNA"/>
</dbReference>
<feature type="domain" description="GGDEF" evidence="5">
    <location>
        <begin position="923"/>
        <end position="1058"/>
    </location>
</feature>
<dbReference type="Pfam" id="PF00990">
    <property type="entry name" value="GGDEF"/>
    <property type="match status" value="1"/>
</dbReference>
<dbReference type="GO" id="GO:0043709">
    <property type="term" value="P:cell adhesion involved in single-species biofilm formation"/>
    <property type="evidence" value="ECO:0007669"/>
    <property type="project" value="TreeGrafter"/>
</dbReference>
<evidence type="ECO:0000256" key="2">
    <source>
        <dbReference type="ARBA" id="ARBA00034247"/>
    </source>
</evidence>
<feature type="chain" id="PRO_5026054749" description="diguanylate cyclase" evidence="4">
    <location>
        <begin position="32"/>
        <end position="1063"/>
    </location>
</feature>
<keyword evidence="7" id="KW-1185">Reference proteome</keyword>
<dbReference type="Gene3D" id="2.60.40.10">
    <property type="entry name" value="Immunoglobulins"/>
    <property type="match status" value="1"/>
</dbReference>
<evidence type="ECO:0000256" key="4">
    <source>
        <dbReference type="SAM" id="SignalP"/>
    </source>
</evidence>
<name>A0A6I3XBY4_9BURK</name>